<dbReference type="Proteomes" id="UP001415857">
    <property type="component" value="Unassembled WGS sequence"/>
</dbReference>
<dbReference type="Pfam" id="PF16486">
    <property type="entry name" value="ArgoN"/>
    <property type="match status" value="1"/>
</dbReference>
<dbReference type="AlphaFoldDB" id="A0AAP0RFM1"/>
<accession>A0AAP0RFM1</accession>
<sequence length="145" mass="16330">MISASEAPASQYTGTLGQECSVTANYALVGFPPLIYKYNVSITPRVSKSVNRDVMNQLIHLYGKSDFHRRTAYDGKNNLYTAALLPFKEKKFVICNDGLSRKEIKFDVVIKFSFEVECCTPHQEVFGKKYMQSLNAVFRVGLSAK</sequence>
<dbReference type="EMBL" id="JBBPBK010000010">
    <property type="protein sequence ID" value="KAK9277009.1"/>
    <property type="molecule type" value="Genomic_DNA"/>
</dbReference>
<name>A0AAP0RFM1_LIQFO</name>
<evidence type="ECO:0000313" key="2">
    <source>
        <dbReference type="EMBL" id="KAK9277009.1"/>
    </source>
</evidence>
<comment type="caution">
    <text evidence="2">The sequence shown here is derived from an EMBL/GenBank/DDBJ whole genome shotgun (WGS) entry which is preliminary data.</text>
</comment>
<evidence type="ECO:0000313" key="3">
    <source>
        <dbReference type="Proteomes" id="UP001415857"/>
    </source>
</evidence>
<proteinExistence type="predicted"/>
<organism evidence="2 3">
    <name type="scientific">Liquidambar formosana</name>
    <name type="common">Formosan gum</name>
    <dbReference type="NCBI Taxonomy" id="63359"/>
    <lineage>
        <taxon>Eukaryota</taxon>
        <taxon>Viridiplantae</taxon>
        <taxon>Streptophyta</taxon>
        <taxon>Embryophyta</taxon>
        <taxon>Tracheophyta</taxon>
        <taxon>Spermatophyta</taxon>
        <taxon>Magnoliopsida</taxon>
        <taxon>eudicotyledons</taxon>
        <taxon>Gunneridae</taxon>
        <taxon>Pentapetalae</taxon>
        <taxon>Saxifragales</taxon>
        <taxon>Altingiaceae</taxon>
        <taxon>Liquidambar</taxon>
    </lineage>
</organism>
<protein>
    <recommendedName>
        <fullName evidence="1">Protein argonaute N-terminal domain-containing protein</fullName>
    </recommendedName>
</protein>
<feature type="domain" description="Protein argonaute N-terminal" evidence="1">
    <location>
        <begin position="18"/>
        <end position="117"/>
    </location>
</feature>
<dbReference type="PANTHER" id="PTHR22891">
    <property type="entry name" value="EUKARYOTIC TRANSLATION INITIATION FACTOR 2C"/>
    <property type="match status" value="1"/>
</dbReference>
<keyword evidence="3" id="KW-1185">Reference proteome</keyword>
<dbReference type="InterPro" id="IPR032474">
    <property type="entry name" value="Argonaute_N"/>
</dbReference>
<gene>
    <name evidence="2" type="ORF">L1049_006548</name>
</gene>
<reference evidence="2 3" key="1">
    <citation type="journal article" date="2024" name="Plant J.">
        <title>Genome sequences and population genomics reveal climatic adaptation and genomic divergence between two closely related sweetgum species.</title>
        <authorList>
            <person name="Xu W.Q."/>
            <person name="Ren C.Q."/>
            <person name="Zhang X.Y."/>
            <person name="Comes H.P."/>
            <person name="Liu X.H."/>
            <person name="Li Y.G."/>
            <person name="Kettle C.J."/>
            <person name="Jalonen R."/>
            <person name="Gaisberger H."/>
            <person name="Ma Y.Z."/>
            <person name="Qiu Y.X."/>
        </authorList>
    </citation>
    <scope>NUCLEOTIDE SEQUENCE [LARGE SCALE GENOMIC DNA]</scope>
    <source>
        <strain evidence="2">Hangzhou</strain>
    </source>
</reference>
<evidence type="ECO:0000259" key="1">
    <source>
        <dbReference type="Pfam" id="PF16486"/>
    </source>
</evidence>